<dbReference type="InterPro" id="IPR000566">
    <property type="entry name" value="Lipocln_cytosolic_FA-bd_dom"/>
</dbReference>
<organism evidence="2 3">
    <name type="scientific">Cynara cardunculus var. scolymus</name>
    <name type="common">Globe artichoke</name>
    <name type="synonym">Cynara scolymus</name>
    <dbReference type="NCBI Taxonomy" id="59895"/>
    <lineage>
        <taxon>Eukaryota</taxon>
        <taxon>Viridiplantae</taxon>
        <taxon>Streptophyta</taxon>
        <taxon>Embryophyta</taxon>
        <taxon>Tracheophyta</taxon>
        <taxon>Spermatophyta</taxon>
        <taxon>Magnoliopsida</taxon>
        <taxon>eudicotyledons</taxon>
        <taxon>Gunneridae</taxon>
        <taxon>Pentapetalae</taxon>
        <taxon>asterids</taxon>
        <taxon>campanulids</taxon>
        <taxon>Asterales</taxon>
        <taxon>Asteraceae</taxon>
        <taxon>Carduoideae</taxon>
        <taxon>Cardueae</taxon>
        <taxon>Carduinae</taxon>
        <taxon>Cynara</taxon>
    </lineage>
</organism>
<dbReference type="AlphaFoldDB" id="A0A103Y1A3"/>
<dbReference type="Pfam" id="PF08212">
    <property type="entry name" value="Lipocalin_2"/>
    <property type="match status" value="1"/>
</dbReference>
<evidence type="ECO:0000259" key="1">
    <source>
        <dbReference type="Pfam" id="PF08212"/>
    </source>
</evidence>
<dbReference type="GO" id="GO:0006629">
    <property type="term" value="P:lipid metabolic process"/>
    <property type="evidence" value="ECO:0007669"/>
    <property type="project" value="TreeGrafter"/>
</dbReference>
<feature type="non-terminal residue" evidence="2">
    <location>
        <position position="1"/>
    </location>
</feature>
<dbReference type="STRING" id="59895.A0A103Y1A3"/>
<evidence type="ECO:0000313" key="3">
    <source>
        <dbReference type="Proteomes" id="UP000243975"/>
    </source>
</evidence>
<keyword evidence="3" id="KW-1185">Reference proteome</keyword>
<dbReference type="PANTHER" id="PTHR10612:SF34">
    <property type="entry name" value="APOLIPOPROTEIN D"/>
    <property type="match status" value="1"/>
</dbReference>
<dbReference type="InterPro" id="IPR047202">
    <property type="entry name" value="Lipocalin_Blc-like_dom"/>
</dbReference>
<gene>
    <name evidence="2" type="ORF">Ccrd_021060</name>
</gene>
<dbReference type="GO" id="GO:0005737">
    <property type="term" value="C:cytoplasm"/>
    <property type="evidence" value="ECO:0007669"/>
    <property type="project" value="TreeGrafter"/>
</dbReference>
<dbReference type="GO" id="GO:0000302">
    <property type="term" value="P:response to reactive oxygen species"/>
    <property type="evidence" value="ECO:0007669"/>
    <property type="project" value="TreeGrafter"/>
</dbReference>
<sequence>MDGNQHSNTAGTWVMIMDKNFITKENKIAYVKLERIVLDQLDHPRIGQLFFTFQDTTSLCEQYSIIQVQRGFIEGTAYKADPKSDEAKLKPKNGTNTRATYTLNSDGTVHRGFIEGTAYKADPKSDEAKLKVIIHVTGDYWVLYLDDDYQYALIGQPSRNSLLILSR</sequence>
<dbReference type="PANTHER" id="PTHR10612">
    <property type="entry name" value="APOLIPOPROTEIN D"/>
    <property type="match status" value="1"/>
</dbReference>
<dbReference type="EMBL" id="LEKV01003352">
    <property type="protein sequence ID" value="KVI00694.1"/>
    <property type="molecule type" value="Genomic_DNA"/>
</dbReference>
<dbReference type="Gramene" id="KVI00694">
    <property type="protein sequence ID" value="KVI00694"/>
    <property type="gene ID" value="Ccrd_021060"/>
</dbReference>
<protein>
    <submittedName>
        <fullName evidence="2">Calycin</fullName>
    </submittedName>
</protein>
<feature type="domain" description="Lipocalin/cytosolic fatty-acid binding" evidence="1">
    <location>
        <begin position="94"/>
        <end position="167"/>
    </location>
</feature>
<dbReference type="CDD" id="cd19438">
    <property type="entry name" value="lipocalin_Blc-like"/>
    <property type="match status" value="1"/>
</dbReference>
<dbReference type="Gene3D" id="2.40.128.20">
    <property type="match status" value="1"/>
</dbReference>
<dbReference type="InterPro" id="IPR012674">
    <property type="entry name" value="Calycin"/>
</dbReference>
<evidence type="ECO:0000313" key="2">
    <source>
        <dbReference type="EMBL" id="KVI00694.1"/>
    </source>
</evidence>
<dbReference type="SUPFAM" id="SSF50814">
    <property type="entry name" value="Lipocalins"/>
    <property type="match status" value="1"/>
</dbReference>
<reference evidence="2 3" key="1">
    <citation type="journal article" date="2016" name="Sci. Rep.">
        <title>The genome sequence of the outbreeding globe artichoke constructed de novo incorporating a phase-aware low-pass sequencing strategy of F1 progeny.</title>
        <authorList>
            <person name="Scaglione D."/>
            <person name="Reyes-Chin-Wo S."/>
            <person name="Acquadro A."/>
            <person name="Froenicke L."/>
            <person name="Portis E."/>
            <person name="Beitel C."/>
            <person name="Tirone M."/>
            <person name="Mauro R."/>
            <person name="Lo Monaco A."/>
            <person name="Mauromicale G."/>
            <person name="Faccioli P."/>
            <person name="Cattivelli L."/>
            <person name="Rieseberg L."/>
            <person name="Michelmore R."/>
            <person name="Lanteri S."/>
        </authorList>
    </citation>
    <scope>NUCLEOTIDE SEQUENCE [LARGE SCALE GENOMIC DNA]</scope>
    <source>
        <strain evidence="2">2C</strain>
    </source>
</reference>
<name>A0A103Y1A3_CYNCS</name>
<dbReference type="Gene3D" id="3.30.200.20">
    <property type="entry name" value="Phosphorylase Kinase, domain 1"/>
    <property type="match status" value="1"/>
</dbReference>
<dbReference type="Proteomes" id="UP000243975">
    <property type="component" value="Unassembled WGS sequence"/>
</dbReference>
<comment type="caution">
    <text evidence="2">The sequence shown here is derived from an EMBL/GenBank/DDBJ whole genome shotgun (WGS) entry which is preliminary data.</text>
</comment>
<accession>A0A103Y1A3</accession>
<proteinExistence type="predicted"/>